<gene>
    <name evidence="1" type="ORF">Scinn_40850</name>
</gene>
<organism evidence="1 2">
    <name type="scientific">Streptomyces virginiae</name>
    <name type="common">Streptomyces cinnamonensis</name>
    <dbReference type="NCBI Taxonomy" id="1961"/>
    <lineage>
        <taxon>Bacteria</taxon>
        <taxon>Bacillati</taxon>
        <taxon>Actinomycetota</taxon>
        <taxon>Actinomycetes</taxon>
        <taxon>Kitasatosporales</taxon>
        <taxon>Streptomycetaceae</taxon>
        <taxon>Streptomyces</taxon>
    </lineage>
</organism>
<reference evidence="2" key="1">
    <citation type="submission" date="2020-09" db="EMBL/GenBank/DDBJ databases">
        <title>Whole genome shotgun sequence of Streptomyces cinnamonensis NBRC 15873.</title>
        <authorList>
            <person name="Komaki H."/>
            <person name="Tamura T."/>
        </authorList>
    </citation>
    <scope>NUCLEOTIDE SEQUENCE [LARGE SCALE GENOMIC DNA]</scope>
    <source>
        <strain evidence="2">NBRC 15873</strain>
    </source>
</reference>
<protein>
    <recommendedName>
        <fullName evidence="3">ANTAR domain-containing protein</fullName>
    </recommendedName>
</protein>
<proteinExistence type="predicted"/>
<evidence type="ECO:0000313" key="2">
    <source>
        <dbReference type="Proteomes" id="UP000660554"/>
    </source>
</evidence>
<evidence type="ECO:0008006" key="3">
    <source>
        <dbReference type="Google" id="ProtNLM"/>
    </source>
</evidence>
<dbReference type="RefSeq" id="WP_030661120.1">
    <property type="nucleotide sequence ID" value="NZ_BMRU01000023.1"/>
</dbReference>
<accession>A0ABQ3NPA4</accession>
<name>A0ABQ3NPA4_STRVG</name>
<dbReference type="InterPro" id="IPR000836">
    <property type="entry name" value="PRTase_dom"/>
</dbReference>
<sequence length="99" mass="10561">MPSPTAEELRASMKGLPAQQVQQIADHIDACRRLLASGTSMDAVQQHLKDEGLSVIHSILVTSRLLGDHPSRLRAAIEIVSCSPARTTTDPPVSPPQTG</sequence>
<dbReference type="Proteomes" id="UP000660554">
    <property type="component" value="Unassembled WGS sequence"/>
</dbReference>
<dbReference type="EMBL" id="BNDV01000008">
    <property type="protein sequence ID" value="GHI14622.1"/>
    <property type="molecule type" value="Genomic_DNA"/>
</dbReference>
<dbReference type="GeneID" id="86951989"/>
<keyword evidence="2" id="KW-1185">Reference proteome</keyword>
<comment type="caution">
    <text evidence="1">The sequence shown here is derived from an EMBL/GenBank/DDBJ whole genome shotgun (WGS) entry which is preliminary data.</text>
</comment>
<evidence type="ECO:0000313" key="1">
    <source>
        <dbReference type="EMBL" id="GHI14622.1"/>
    </source>
</evidence>
<dbReference type="CDD" id="cd06223">
    <property type="entry name" value="PRTases_typeI"/>
    <property type="match status" value="1"/>
</dbReference>